<evidence type="ECO:0000313" key="8">
    <source>
        <dbReference type="EMBL" id="WOB11201.1"/>
    </source>
</evidence>
<name>A0ABZ0D6Q8_9BURK</name>
<protein>
    <submittedName>
        <fullName evidence="8">S8 family serine peptidase</fullName>
    </submittedName>
</protein>
<evidence type="ECO:0000256" key="2">
    <source>
        <dbReference type="ARBA" id="ARBA00022670"/>
    </source>
</evidence>
<dbReference type="PROSITE" id="PS51892">
    <property type="entry name" value="SUBTILASE"/>
    <property type="match status" value="1"/>
</dbReference>
<dbReference type="InterPro" id="IPR023827">
    <property type="entry name" value="Peptidase_S8_Asp-AS"/>
</dbReference>
<evidence type="ECO:0000256" key="6">
    <source>
        <dbReference type="RuleBase" id="RU003355"/>
    </source>
</evidence>
<dbReference type="PRINTS" id="PR00723">
    <property type="entry name" value="SUBTILISIN"/>
</dbReference>
<geneLocation type="plasmid" evidence="8 9">
    <name>unnamed1</name>
</geneLocation>
<dbReference type="InterPro" id="IPR000209">
    <property type="entry name" value="Peptidase_S8/S53_dom"/>
</dbReference>
<gene>
    <name evidence="8" type="ORF">RXV79_26575</name>
</gene>
<evidence type="ECO:0000256" key="1">
    <source>
        <dbReference type="ARBA" id="ARBA00011073"/>
    </source>
</evidence>
<dbReference type="InterPro" id="IPR015500">
    <property type="entry name" value="Peptidase_S8_subtilisin-rel"/>
</dbReference>
<dbReference type="InterPro" id="IPR023828">
    <property type="entry name" value="Peptidase_S8_Ser-AS"/>
</dbReference>
<dbReference type="Gene3D" id="3.40.50.200">
    <property type="entry name" value="Peptidase S8/S53 domain"/>
    <property type="match status" value="1"/>
</dbReference>
<comment type="similarity">
    <text evidence="1 5 6">Belongs to the peptidase S8 family.</text>
</comment>
<keyword evidence="9" id="KW-1185">Reference proteome</keyword>
<dbReference type="EMBL" id="CP136337">
    <property type="protein sequence ID" value="WOB11201.1"/>
    <property type="molecule type" value="Genomic_DNA"/>
</dbReference>
<dbReference type="InterPro" id="IPR022398">
    <property type="entry name" value="Peptidase_S8_His-AS"/>
</dbReference>
<feature type="active site" description="Charge relay system" evidence="5">
    <location>
        <position position="201"/>
    </location>
</feature>
<feature type="active site" description="Charge relay system" evidence="5">
    <location>
        <position position="241"/>
    </location>
</feature>
<keyword evidence="3 5" id="KW-0378">Hydrolase</keyword>
<evidence type="ECO:0000256" key="5">
    <source>
        <dbReference type="PROSITE-ProRule" id="PRU01240"/>
    </source>
</evidence>
<dbReference type="PROSITE" id="PS00138">
    <property type="entry name" value="SUBTILASE_SER"/>
    <property type="match status" value="1"/>
</dbReference>
<reference evidence="8 9" key="1">
    <citation type="submission" date="2023-10" db="EMBL/GenBank/DDBJ databases">
        <title>Bacteria for the degradation of biodegradable plastic PBAT(Polybutylene adipate terephthalate).</title>
        <authorList>
            <person name="Weon H.-Y."/>
            <person name="Yeon J."/>
        </authorList>
    </citation>
    <scope>NUCLEOTIDE SEQUENCE [LARGE SCALE GENOMIC DNA]</scope>
    <source>
        <strain evidence="8 9">SBD 7-3</strain>
        <plasmid evidence="8 9">unnamed1</plasmid>
    </source>
</reference>
<keyword evidence="4 5" id="KW-0720">Serine protease</keyword>
<evidence type="ECO:0000259" key="7">
    <source>
        <dbReference type="Pfam" id="PF00082"/>
    </source>
</evidence>
<dbReference type="SUPFAM" id="SSF52743">
    <property type="entry name" value="Subtilisin-like"/>
    <property type="match status" value="1"/>
</dbReference>
<keyword evidence="2 5" id="KW-0645">Protease</keyword>
<proteinExistence type="inferred from homology"/>
<feature type="domain" description="Peptidase S8/S53" evidence="7">
    <location>
        <begin position="192"/>
        <end position="477"/>
    </location>
</feature>
<dbReference type="InterPro" id="IPR050131">
    <property type="entry name" value="Peptidase_S8_subtilisin-like"/>
</dbReference>
<keyword evidence="8" id="KW-0614">Plasmid</keyword>
<accession>A0ABZ0D6Q8</accession>
<dbReference type="RefSeq" id="WP_316704387.1">
    <property type="nucleotide sequence ID" value="NZ_CP136337.1"/>
</dbReference>
<dbReference type="PROSITE" id="PS00137">
    <property type="entry name" value="SUBTILASE_HIS"/>
    <property type="match status" value="1"/>
</dbReference>
<dbReference type="InterPro" id="IPR036852">
    <property type="entry name" value="Peptidase_S8/S53_dom_sf"/>
</dbReference>
<dbReference type="PANTHER" id="PTHR43806">
    <property type="entry name" value="PEPTIDASE S8"/>
    <property type="match status" value="1"/>
</dbReference>
<dbReference type="Proteomes" id="UP001303946">
    <property type="component" value="Plasmid unnamed1"/>
</dbReference>
<dbReference type="PANTHER" id="PTHR43806:SF11">
    <property type="entry name" value="CEREVISIN-RELATED"/>
    <property type="match status" value="1"/>
</dbReference>
<dbReference type="Pfam" id="PF00082">
    <property type="entry name" value="Peptidase_S8"/>
    <property type="match status" value="1"/>
</dbReference>
<sequence>MEKRKVRAQVERLLDESGDTTLSIIVQGRTPHLSSAVANAAASAARTRSISAASDLLPEAYRRGAVRRSSQIERTASAVASLKSAGITAIEPIQKGTFINSSRLARRADQRGKPRPLALAGAAAMEIHRDDLAKLPVELPEALAVFANRRVPVPPKMKPRSVNQAIVGRSTHAWGLESSGALATWGAFEARGQGTRVAVLDTGVEPDHSDLHGKVLQFAEFDEQGNIVKKGIKHARDVDGHGTHVCGTIAGGRESGRWIGMAPEAKLLVGKVLGRNGGTDEQILQGIEWAIRSSAGVINLSLGGLSFEPGVLDTYTSMVLAARQAGIPVIAAIGNDGHQTSGNPGNDFFALAVGAHDVTDRVAAFSGGRTQIVRQSDVIPDRDLPLIFSKPDLAAPGVEVLSCAGKTKWDYASGTSMACPHVAGAAALLLSRTPAARGGAPLLELDGWERSERVIQLLVGSVVDLGENGQDHRFGHGRLCVLRAYSKAVELGYLPGA</sequence>
<feature type="active site" description="Charge relay system" evidence="5">
    <location>
        <position position="416"/>
    </location>
</feature>
<evidence type="ECO:0000256" key="3">
    <source>
        <dbReference type="ARBA" id="ARBA00022801"/>
    </source>
</evidence>
<dbReference type="PROSITE" id="PS00136">
    <property type="entry name" value="SUBTILASE_ASP"/>
    <property type="match status" value="1"/>
</dbReference>
<evidence type="ECO:0000256" key="4">
    <source>
        <dbReference type="ARBA" id="ARBA00022825"/>
    </source>
</evidence>
<organism evidence="8 9">
    <name type="scientific">Piscinibacter gummiphilus</name>
    <dbReference type="NCBI Taxonomy" id="946333"/>
    <lineage>
        <taxon>Bacteria</taxon>
        <taxon>Pseudomonadati</taxon>
        <taxon>Pseudomonadota</taxon>
        <taxon>Betaproteobacteria</taxon>
        <taxon>Burkholderiales</taxon>
        <taxon>Sphaerotilaceae</taxon>
        <taxon>Piscinibacter</taxon>
    </lineage>
</organism>
<evidence type="ECO:0000313" key="9">
    <source>
        <dbReference type="Proteomes" id="UP001303946"/>
    </source>
</evidence>